<dbReference type="Gene3D" id="3.30.1330.80">
    <property type="entry name" value="Hypothetical protein, similar to alpha- acetolactate decarboxylase, domain 2"/>
    <property type="match status" value="1"/>
</dbReference>
<evidence type="ECO:0000313" key="4">
    <source>
        <dbReference type="Proteomes" id="UP000409037"/>
    </source>
</evidence>
<evidence type="ECO:0000259" key="2">
    <source>
        <dbReference type="PROSITE" id="PS51742"/>
    </source>
</evidence>
<dbReference type="PROSITE" id="PS51742">
    <property type="entry name" value="PPC"/>
    <property type="match status" value="1"/>
</dbReference>
<dbReference type="InterPro" id="IPR005175">
    <property type="entry name" value="PPC_dom"/>
</dbReference>
<proteinExistence type="predicted"/>
<evidence type="ECO:0000313" key="3">
    <source>
        <dbReference type="EMBL" id="VVN74266.1"/>
    </source>
</evidence>
<dbReference type="SUPFAM" id="SSF117856">
    <property type="entry name" value="AF0104/ALDC/Ptd012-like"/>
    <property type="match status" value="1"/>
</dbReference>
<dbReference type="CDD" id="cd11378">
    <property type="entry name" value="DUF296"/>
    <property type="match status" value="1"/>
</dbReference>
<organism evidence="3 4">
    <name type="scientific">Pseudomonas fluorescens</name>
    <dbReference type="NCBI Taxonomy" id="294"/>
    <lineage>
        <taxon>Bacteria</taxon>
        <taxon>Pseudomonadati</taxon>
        <taxon>Pseudomonadota</taxon>
        <taxon>Gammaproteobacteria</taxon>
        <taxon>Pseudomonadales</taxon>
        <taxon>Pseudomonadaceae</taxon>
        <taxon>Pseudomonas</taxon>
    </lineage>
</organism>
<feature type="chain" id="PRO_5023026454" description="PPC domain-containing protein" evidence="1">
    <location>
        <begin position="35"/>
        <end position="193"/>
    </location>
</feature>
<evidence type="ECO:0000256" key="1">
    <source>
        <dbReference type="SAM" id="SignalP"/>
    </source>
</evidence>
<dbReference type="EMBL" id="CABVHU010000001">
    <property type="protein sequence ID" value="VVN74266.1"/>
    <property type="molecule type" value="Genomic_DNA"/>
</dbReference>
<dbReference type="Proteomes" id="UP000409037">
    <property type="component" value="Unassembled WGS sequence"/>
</dbReference>
<sequence length="193" mass="20893" precursor="true">MQVQLQPKQRFCKLMLAVTAAVMFNTANTQLAIAETPTTATTATTAPMQCATEATPRYTKTPTGYLMVLRMGDNAFKELSKLAIAEKIPSASISGIGFGNVKFGFWNKDKKDFDAKTFSNVEMASITGSVAWKNDQPSIHMHGVAGDASFQAYGGHILDFEVTTGSMEITLIVHPRRLERGIDPCIGANVLSI</sequence>
<keyword evidence="1" id="KW-0732">Signal</keyword>
<dbReference type="AlphaFoldDB" id="A0A5E7A600"/>
<feature type="signal peptide" evidence="1">
    <location>
        <begin position="1"/>
        <end position="34"/>
    </location>
</feature>
<protein>
    <recommendedName>
        <fullName evidence="2">PPC domain-containing protein</fullName>
    </recommendedName>
</protein>
<reference evidence="3 4" key="1">
    <citation type="submission" date="2019-09" db="EMBL/GenBank/DDBJ databases">
        <authorList>
            <person name="Chandra G."/>
            <person name="Truman W A."/>
        </authorList>
    </citation>
    <scope>NUCLEOTIDE SEQUENCE [LARGE SCALE GENOMIC DNA]</scope>
    <source>
        <strain evidence="3">PS833</strain>
    </source>
</reference>
<accession>A0A5E7A600</accession>
<dbReference type="Pfam" id="PF03479">
    <property type="entry name" value="PCC"/>
    <property type="match status" value="1"/>
</dbReference>
<name>A0A5E7A600_PSEFL</name>
<feature type="domain" description="PPC" evidence="2">
    <location>
        <begin position="59"/>
        <end position="193"/>
    </location>
</feature>
<dbReference type="OrthoDB" id="9798999at2"/>
<dbReference type="RefSeq" id="WP_150796536.1">
    <property type="nucleotide sequence ID" value="NZ_CABVHU010000001.1"/>
</dbReference>
<gene>
    <name evidence="3" type="ORF">PS833_00625</name>
</gene>